<accession>A0A3D8SQQ3</accession>
<gene>
    <name evidence="1" type="ORF">BP6252_00659</name>
</gene>
<organism evidence="1 2">
    <name type="scientific">Coleophoma cylindrospora</name>
    <dbReference type="NCBI Taxonomy" id="1849047"/>
    <lineage>
        <taxon>Eukaryota</taxon>
        <taxon>Fungi</taxon>
        <taxon>Dikarya</taxon>
        <taxon>Ascomycota</taxon>
        <taxon>Pezizomycotina</taxon>
        <taxon>Leotiomycetes</taxon>
        <taxon>Helotiales</taxon>
        <taxon>Dermateaceae</taxon>
        <taxon>Coleophoma</taxon>
    </lineage>
</organism>
<comment type="caution">
    <text evidence="1">The sequence shown here is derived from an EMBL/GenBank/DDBJ whole genome shotgun (WGS) entry which is preliminary data.</text>
</comment>
<proteinExistence type="predicted"/>
<reference evidence="1 2" key="1">
    <citation type="journal article" date="2018" name="IMA Fungus">
        <title>IMA Genome-F 9: Draft genome sequence of Annulohypoxylon stygium, Aspergillus mulundensis, Berkeleyomyces basicola (syn. Thielaviopsis basicola), Ceratocystis smalleyi, two Cercospora beticola strains, Coleophoma cylindrospora, Fusarium fracticaudum, Phialophora cf. hyalina, and Morchella septimelata.</title>
        <authorList>
            <person name="Wingfield B.D."/>
            <person name="Bills G.F."/>
            <person name="Dong Y."/>
            <person name="Huang W."/>
            <person name="Nel W.J."/>
            <person name="Swalarsk-Parry B.S."/>
            <person name="Vaghefi N."/>
            <person name="Wilken P.M."/>
            <person name="An Z."/>
            <person name="de Beer Z.W."/>
            <person name="De Vos L."/>
            <person name="Chen L."/>
            <person name="Duong T.A."/>
            <person name="Gao Y."/>
            <person name="Hammerbacher A."/>
            <person name="Kikkert J.R."/>
            <person name="Li Y."/>
            <person name="Li H."/>
            <person name="Li K."/>
            <person name="Li Q."/>
            <person name="Liu X."/>
            <person name="Ma X."/>
            <person name="Naidoo K."/>
            <person name="Pethybridge S.J."/>
            <person name="Sun J."/>
            <person name="Steenkamp E.T."/>
            <person name="van der Nest M.A."/>
            <person name="van Wyk S."/>
            <person name="Wingfield M.J."/>
            <person name="Xiong C."/>
            <person name="Yue Q."/>
            <person name="Zhang X."/>
        </authorList>
    </citation>
    <scope>NUCLEOTIDE SEQUENCE [LARGE SCALE GENOMIC DNA]</scope>
    <source>
        <strain evidence="1 2">BP6252</strain>
    </source>
</reference>
<protein>
    <submittedName>
        <fullName evidence="1">Uncharacterized protein</fullName>
    </submittedName>
</protein>
<keyword evidence="2" id="KW-1185">Reference proteome</keyword>
<sequence>MTILMNDPENDLGVVEGIEAGTGVGTRREHVREREAEVAVHTSNGRKTHEESVAVAAVVIEPGSATGAEAEAGAEIEIETGIEIEVETEIGEEAEAGAEVEAEEETQEGIESMVLLLESYLIVPKWKAVSFHYLTAMNEVIPIQNSLPKRAMGGALTTCLDSIVSPTDHLSHGLDVLPEAVLETSVVTGARAC</sequence>
<dbReference type="Proteomes" id="UP000256645">
    <property type="component" value="Unassembled WGS sequence"/>
</dbReference>
<evidence type="ECO:0000313" key="1">
    <source>
        <dbReference type="EMBL" id="RDW88627.1"/>
    </source>
</evidence>
<evidence type="ECO:0000313" key="2">
    <source>
        <dbReference type="Proteomes" id="UP000256645"/>
    </source>
</evidence>
<dbReference type="EMBL" id="PDLM01000001">
    <property type="protein sequence ID" value="RDW88627.1"/>
    <property type="molecule type" value="Genomic_DNA"/>
</dbReference>
<dbReference type="AlphaFoldDB" id="A0A3D8SQQ3"/>
<name>A0A3D8SQQ3_9HELO</name>